<dbReference type="EMBL" id="JXTC01000111">
    <property type="protein sequence ID" value="PON87912.1"/>
    <property type="molecule type" value="Genomic_DNA"/>
</dbReference>
<dbReference type="AlphaFoldDB" id="A0A2P5EQX2"/>
<dbReference type="OrthoDB" id="10277107at2759"/>
<protein>
    <submittedName>
        <fullName evidence="1">Uncharacterized protein</fullName>
    </submittedName>
</protein>
<comment type="caution">
    <text evidence="1">The sequence shown here is derived from an EMBL/GenBank/DDBJ whole genome shotgun (WGS) entry which is preliminary data.</text>
</comment>
<organism evidence="1 2">
    <name type="scientific">Trema orientale</name>
    <name type="common">Charcoal tree</name>
    <name type="synonym">Celtis orientalis</name>
    <dbReference type="NCBI Taxonomy" id="63057"/>
    <lineage>
        <taxon>Eukaryota</taxon>
        <taxon>Viridiplantae</taxon>
        <taxon>Streptophyta</taxon>
        <taxon>Embryophyta</taxon>
        <taxon>Tracheophyta</taxon>
        <taxon>Spermatophyta</taxon>
        <taxon>Magnoliopsida</taxon>
        <taxon>eudicotyledons</taxon>
        <taxon>Gunneridae</taxon>
        <taxon>Pentapetalae</taxon>
        <taxon>rosids</taxon>
        <taxon>fabids</taxon>
        <taxon>Rosales</taxon>
        <taxon>Cannabaceae</taxon>
        <taxon>Trema</taxon>
    </lineage>
</organism>
<evidence type="ECO:0000313" key="2">
    <source>
        <dbReference type="Proteomes" id="UP000237000"/>
    </source>
</evidence>
<keyword evidence="2" id="KW-1185">Reference proteome</keyword>
<name>A0A2P5EQX2_TREOI</name>
<evidence type="ECO:0000313" key="1">
    <source>
        <dbReference type="EMBL" id="PON87912.1"/>
    </source>
</evidence>
<dbReference type="InParanoid" id="A0A2P5EQX2"/>
<proteinExistence type="predicted"/>
<sequence>MLFSMRETLSASCFQVLGNVFNPRPAFTRNTGQSLVILIAKSLTKSCILTHLVPTPSSMQASLSSFIIACPLLISFSLLPTSSINPSAIQYCTSNSTSILYFSGNNAQYKKQARDLSFFKWL</sequence>
<reference evidence="2" key="1">
    <citation type="submission" date="2016-06" db="EMBL/GenBank/DDBJ databases">
        <title>Parallel loss of symbiosis genes in relatives of nitrogen-fixing non-legume Parasponia.</title>
        <authorList>
            <person name="Van Velzen R."/>
            <person name="Holmer R."/>
            <person name="Bu F."/>
            <person name="Rutten L."/>
            <person name="Van Zeijl A."/>
            <person name="Liu W."/>
            <person name="Santuari L."/>
            <person name="Cao Q."/>
            <person name="Sharma T."/>
            <person name="Shen D."/>
            <person name="Roswanjaya Y."/>
            <person name="Wardhani T."/>
            <person name="Kalhor M.S."/>
            <person name="Jansen J."/>
            <person name="Van den Hoogen J."/>
            <person name="Gungor B."/>
            <person name="Hartog M."/>
            <person name="Hontelez J."/>
            <person name="Verver J."/>
            <person name="Yang W.-C."/>
            <person name="Schijlen E."/>
            <person name="Repin R."/>
            <person name="Schilthuizen M."/>
            <person name="Schranz E."/>
            <person name="Heidstra R."/>
            <person name="Miyata K."/>
            <person name="Fedorova E."/>
            <person name="Kohlen W."/>
            <person name="Bisseling T."/>
            <person name="Smit S."/>
            <person name="Geurts R."/>
        </authorList>
    </citation>
    <scope>NUCLEOTIDE SEQUENCE [LARGE SCALE GENOMIC DNA]</scope>
    <source>
        <strain evidence="2">cv. RG33-2</strain>
    </source>
</reference>
<dbReference type="Proteomes" id="UP000237000">
    <property type="component" value="Unassembled WGS sequence"/>
</dbReference>
<gene>
    <name evidence="1" type="ORF">TorRG33x02_162910</name>
</gene>
<accession>A0A2P5EQX2</accession>